<dbReference type="OrthoDB" id="2970514at2"/>
<evidence type="ECO:0000313" key="6">
    <source>
        <dbReference type="Proteomes" id="UP000480929"/>
    </source>
</evidence>
<protein>
    <submittedName>
        <fullName evidence="3">SLATT domain-containing protein</fullName>
    </submittedName>
</protein>
<dbReference type="RefSeq" id="WP_154237922.1">
    <property type="nucleotide sequence ID" value="NZ_WKPI01000007.1"/>
</dbReference>
<evidence type="ECO:0000259" key="2">
    <source>
        <dbReference type="Pfam" id="PF18160"/>
    </source>
</evidence>
<feature type="transmembrane region" description="Helical" evidence="1">
    <location>
        <begin position="59"/>
        <end position="78"/>
    </location>
</feature>
<organism evidence="3 5">
    <name type="scientific">Holdemania massiliensis</name>
    <dbReference type="NCBI Taxonomy" id="1468449"/>
    <lineage>
        <taxon>Bacteria</taxon>
        <taxon>Bacillati</taxon>
        <taxon>Bacillota</taxon>
        <taxon>Erysipelotrichia</taxon>
        <taxon>Erysipelotrichales</taxon>
        <taxon>Erysipelotrichaceae</taxon>
        <taxon>Holdemania</taxon>
    </lineage>
</organism>
<dbReference type="NCBIfam" id="NF033631">
    <property type="entry name" value="SLATT_5"/>
    <property type="match status" value="1"/>
</dbReference>
<feature type="domain" description="SMODS and SLOG-associating 2TM effector" evidence="2">
    <location>
        <begin position="7"/>
        <end position="182"/>
    </location>
</feature>
<evidence type="ECO:0000256" key="1">
    <source>
        <dbReference type="SAM" id="Phobius"/>
    </source>
</evidence>
<proteinExistence type="predicted"/>
<evidence type="ECO:0000313" key="3">
    <source>
        <dbReference type="EMBL" id="MSA88325.1"/>
    </source>
</evidence>
<accession>A0A6N7S3V8</accession>
<dbReference type="Proteomes" id="UP000480929">
    <property type="component" value="Unassembled WGS sequence"/>
</dbReference>
<name>A0A6N7S3V8_9FIRM</name>
<gene>
    <name evidence="4" type="ORF">GKD88_05975</name>
    <name evidence="3" type="ORF">GKE08_03190</name>
</gene>
<dbReference type="EMBL" id="WKPI01000007">
    <property type="protein sequence ID" value="MSC32664.1"/>
    <property type="molecule type" value="Genomic_DNA"/>
</dbReference>
<feature type="transmembrane region" description="Helical" evidence="1">
    <location>
        <begin position="33"/>
        <end position="53"/>
    </location>
</feature>
<sequence length="188" mass="21954">MEPLLKDKLKRNIWITRKCRINASERLLSHAKYIEILNVYYSIFIILISLFSLSKQDNFLSIFSLACSIVLTISIVYANTIGYRERSVALKQNYINLQLLLDQLSYIESGDSKSILIISDKYAELLKSSENHSQFDMYKFQSTCTDAELSMSKTEKILYYSHFSLIWIWKIGLFILPVATVIFYFVVR</sequence>
<dbReference type="AlphaFoldDB" id="A0A6N7S3V8"/>
<evidence type="ECO:0000313" key="5">
    <source>
        <dbReference type="Proteomes" id="UP000433575"/>
    </source>
</evidence>
<evidence type="ECO:0000313" key="4">
    <source>
        <dbReference type="EMBL" id="MSC32664.1"/>
    </source>
</evidence>
<dbReference type="Proteomes" id="UP000433575">
    <property type="component" value="Unassembled WGS sequence"/>
</dbReference>
<dbReference type="Pfam" id="PF18160">
    <property type="entry name" value="SLATT_5"/>
    <property type="match status" value="1"/>
</dbReference>
<keyword evidence="1" id="KW-0812">Transmembrane</keyword>
<dbReference type="InterPro" id="IPR041115">
    <property type="entry name" value="SLATT_5"/>
</dbReference>
<feature type="transmembrane region" description="Helical" evidence="1">
    <location>
        <begin position="157"/>
        <end position="187"/>
    </location>
</feature>
<keyword evidence="1" id="KW-1133">Transmembrane helix</keyword>
<reference evidence="5 6" key="1">
    <citation type="journal article" date="2019" name="Nat. Med.">
        <title>A library of human gut bacterial isolates paired with longitudinal multiomics data enables mechanistic microbiome research.</title>
        <authorList>
            <person name="Poyet M."/>
            <person name="Groussin M."/>
            <person name="Gibbons S.M."/>
            <person name="Avila-Pacheco J."/>
            <person name="Jiang X."/>
            <person name="Kearney S.M."/>
            <person name="Perrotta A.R."/>
            <person name="Berdy B."/>
            <person name="Zhao S."/>
            <person name="Lieberman T.D."/>
            <person name="Swanson P.K."/>
            <person name="Smith M."/>
            <person name="Roesemann S."/>
            <person name="Alexander J.E."/>
            <person name="Rich S.A."/>
            <person name="Livny J."/>
            <person name="Vlamakis H."/>
            <person name="Clish C."/>
            <person name="Bullock K."/>
            <person name="Deik A."/>
            <person name="Scott J."/>
            <person name="Pierce K.A."/>
            <person name="Xavier R.J."/>
            <person name="Alm E.J."/>
        </authorList>
    </citation>
    <scope>NUCLEOTIDE SEQUENCE [LARGE SCALE GENOMIC DNA]</scope>
    <source>
        <strain evidence="3 5">BIOML-A4</strain>
        <strain evidence="4 6">BIOML-A5</strain>
    </source>
</reference>
<dbReference type="EMBL" id="WKPJ01000003">
    <property type="protein sequence ID" value="MSA88325.1"/>
    <property type="molecule type" value="Genomic_DNA"/>
</dbReference>
<keyword evidence="1" id="KW-0472">Membrane</keyword>
<comment type="caution">
    <text evidence="3">The sequence shown here is derived from an EMBL/GenBank/DDBJ whole genome shotgun (WGS) entry which is preliminary data.</text>
</comment>
<keyword evidence="6" id="KW-1185">Reference proteome</keyword>